<protein>
    <submittedName>
        <fullName evidence="1">Uncharacterized protein</fullName>
    </submittedName>
</protein>
<proteinExistence type="predicted"/>
<dbReference type="Proteomes" id="UP000032142">
    <property type="component" value="Unassembled WGS sequence"/>
</dbReference>
<sequence>MVIPMKQINP</sequence>
<dbReference type="EMBL" id="JRRC01492501">
    <property type="protein sequence ID" value="KHG08234.1"/>
    <property type="molecule type" value="Genomic_DNA"/>
</dbReference>
<keyword evidence="2" id="KW-1185">Reference proteome</keyword>
<accession>A0A0B0N8R4</accession>
<evidence type="ECO:0000313" key="2">
    <source>
        <dbReference type="Proteomes" id="UP000032142"/>
    </source>
</evidence>
<evidence type="ECO:0000313" key="1">
    <source>
        <dbReference type="EMBL" id="KHG08234.1"/>
    </source>
</evidence>
<organism evidence="1 2">
    <name type="scientific">Gossypium arboreum</name>
    <name type="common">Tree cotton</name>
    <name type="synonym">Gossypium nanking</name>
    <dbReference type="NCBI Taxonomy" id="29729"/>
    <lineage>
        <taxon>Eukaryota</taxon>
        <taxon>Viridiplantae</taxon>
        <taxon>Streptophyta</taxon>
        <taxon>Embryophyta</taxon>
        <taxon>Tracheophyta</taxon>
        <taxon>Spermatophyta</taxon>
        <taxon>Magnoliopsida</taxon>
        <taxon>eudicotyledons</taxon>
        <taxon>Gunneridae</taxon>
        <taxon>Pentapetalae</taxon>
        <taxon>rosids</taxon>
        <taxon>malvids</taxon>
        <taxon>Malvales</taxon>
        <taxon>Malvaceae</taxon>
        <taxon>Malvoideae</taxon>
        <taxon>Gossypium</taxon>
    </lineage>
</organism>
<gene>
    <name evidence="1" type="ORF">F383_35284</name>
</gene>
<name>A0A0B0N8R4_GOSAR</name>
<reference evidence="2" key="1">
    <citation type="submission" date="2014-09" db="EMBL/GenBank/DDBJ databases">
        <authorList>
            <person name="Mudge J."/>
            <person name="Ramaraj T."/>
            <person name="Lindquist I.E."/>
            <person name="Bharti A.K."/>
            <person name="Sundararajan A."/>
            <person name="Cameron C.T."/>
            <person name="Woodward J.E."/>
            <person name="May G.D."/>
            <person name="Brubaker C."/>
            <person name="Broadhvest J."/>
            <person name="Wilkins T.A."/>
        </authorList>
    </citation>
    <scope>NUCLEOTIDE SEQUENCE</scope>
    <source>
        <strain evidence="2">cv. AKA8401</strain>
    </source>
</reference>
<comment type="caution">
    <text evidence="1">The sequence shown here is derived from an EMBL/GenBank/DDBJ whole genome shotgun (WGS) entry which is preliminary data.</text>
</comment>